<dbReference type="Proteomes" id="UP001168877">
    <property type="component" value="Unassembled WGS sequence"/>
</dbReference>
<evidence type="ECO:0000313" key="2">
    <source>
        <dbReference type="EMBL" id="KAK0588273.1"/>
    </source>
</evidence>
<protein>
    <recommendedName>
        <fullName evidence="4">RNase H type-1 domain-containing protein</fullName>
    </recommendedName>
</protein>
<evidence type="ECO:0000313" key="3">
    <source>
        <dbReference type="Proteomes" id="UP001168877"/>
    </source>
</evidence>
<keyword evidence="3" id="KW-1185">Reference proteome</keyword>
<reference evidence="2" key="2">
    <citation type="submission" date="2023-06" db="EMBL/GenBank/DDBJ databases">
        <authorList>
            <person name="Swenson N.G."/>
            <person name="Wegrzyn J.L."/>
            <person name="Mcevoy S.L."/>
        </authorList>
    </citation>
    <scope>NUCLEOTIDE SEQUENCE</scope>
    <source>
        <strain evidence="2">NS2018</strain>
        <tissue evidence="2">Leaf</tissue>
    </source>
</reference>
<name>A0AA39SAB5_ACESA</name>
<organism evidence="2 3">
    <name type="scientific">Acer saccharum</name>
    <name type="common">Sugar maple</name>
    <dbReference type="NCBI Taxonomy" id="4024"/>
    <lineage>
        <taxon>Eukaryota</taxon>
        <taxon>Viridiplantae</taxon>
        <taxon>Streptophyta</taxon>
        <taxon>Embryophyta</taxon>
        <taxon>Tracheophyta</taxon>
        <taxon>Spermatophyta</taxon>
        <taxon>Magnoliopsida</taxon>
        <taxon>eudicotyledons</taxon>
        <taxon>Gunneridae</taxon>
        <taxon>Pentapetalae</taxon>
        <taxon>rosids</taxon>
        <taxon>malvids</taxon>
        <taxon>Sapindales</taxon>
        <taxon>Sapindaceae</taxon>
        <taxon>Hippocastanoideae</taxon>
        <taxon>Acereae</taxon>
        <taxon>Acer</taxon>
    </lineage>
</organism>
<evidence type="ECO:0008006" key="4">
    <source>
        <dbReference type="Google" id="ProtNLM"/>
    </source>
</evidence>
<dbReference type="EMBL" id="JAUESC010000382">
    <property type="protein sequence ID" value="KAK0588273.1"/>
    <property type="molecule type" value="Genomic_DNA"/>
</dbReference>
<proteinExistence type="predicted"/>
<keyword evidence="1" id="KW-0472">Membrane</keyword>
<accession>A0AA39SAB5</accession>
<keyword evidence="1" id="KW-1133">Transmembrane helix</keyword>
<reference evidence="2" key="1">
    <citation type="journal article" date="2022" name="Plant J.">
        <title>Strategies of tolerance reflected in two North American maple genomes.</title>
        <authorList>
            <person name="McEvoy S.L."/>
            <person name="Sezen U.U."/>
            <person name="Trouern-Trend A."/>
            <person name="McMahon S.M."/>
            <person name="Schaberg P.G."/>
            <person name="Yang J."/>
            <person name="Wegrzyn J.L."/>
            <person name="Swenson N.G."/>
        </authorList>
    </citation>
    <scope>NUCLEOTIDE SEQUENCE</scope>
    <source>
        <strain evidence="2">NS2018</strain>
    </source>
</reference>
<gene>
    <name evidence="2" type="ORF">LWI29_037075</name>
</gene>
<feature type="transmembrane region" description="Helical" evidence="1">
    <location>
        <begin position="155"/>
        <end position="178"/>
    </location>
</feature>
<keyword evidence="1" id="KW-0812">Transmembrane</keyword>
<sequence length="186" mass="20561">MDCKIPIREAIPRDVGNNRTDLQWMAPVNGCYKANCSAVGGKDGYKTGIGVVIRNCKGEVMASCAQNIDGSFDGVVWLGHSLASYGHILDEIEVLKRNNPGTRFRSTSSVANLLRSVWLNLGLKPRLMCFGWKMFLVVSGILWKLKDLCNFPGFAVPSCLAFYFPFVSLFCSPLLAAVKTKKTFDR</sequence>
<comment type="caution">
    <text evidence="2">The sequence shown here is derived from an EMBL/GenBank/DDBJ whole genome shotgun (WGS) entry which is preliminary data.</text>
</comment>
<evidence type="ECO:0000256" key="1">
    <source>
        <dbReference type="SAM" id="Phobius"/>
    </source>
</evidence>
<dbReference type="AlphaFoldDB" id="A0AA39SAB5"/>